<dbReference type="PRINTS" id="PR00982">
    <property type="entry name" value="TRNASYNTHLYS"/>
</dbReference>
<keyword evidence="4" id="KW-0436">Ligase</keyword>
<dbReference type="InterPro" id="IPR018149">
    <property type="entry name" value="Lys-tRNA-synth_II_C"/>
</dbReference>
<evidence type="ECO:0000259" key="11">
    <source>
        <dbReference type="PROSITE" id="PS50862"/>
    </source>
</evidence>
<dbReference type="Gene3D" id="3.30.930.10">
    <property type="entry name" value="Bira Bifunctional Protein, Domain 2"/>
    <property type="match status" value="1"/>
</dbReference>
<accession>A0A835CU97</accession>
<dbReference type="PANTHER" id="PTHR42918:SF9">
    <property type="entry name" value="LYSINE--TRNA LIGASE"/>
    <property type="match status" value="1"/>
</dbReference>
<comment type="similarity">
    <text evidence="1">Belongs to the class-II aminoacyl-tRNA synthetase family.</text>
</comment>
<dbReference type="GO" id="GO:0017101">
    <property type="term" value="C:aminoacyl-tRNA synthetase multienzyme complex"/>
    <property type="evidence" value="ECO:0007669"/>
    <property type="project" value="TreeGrafter"/>
</dbReference>
<dbReference type="SUPFAM" id="SSF50249">
    <property type="entry name" value="Nucleic acid-binding proteins"/>
    <property type="match status" value="1"/>
</dbReference>
<dbReference type="GO" id="GO:0004824">
    <property type="term" value="F:lysine-tRNA ligase activity"/>
    <property type="evidence" value="ECO:0007669"/>
    <property type="project" value="UniProtKB-EC"/>
</dbReference>
<dbReference type="GO" id="GO:0000049">
    <property type="term" value="F:tRNA binding"/>
    <property type="evidence" value="ECO:0007669"/>
    <property type="project" value="TreeGrafter"/>
</dbReference>
<dbReference type="PROSITE" id="PS50862">
    <property type="entry name" value="AA_TRNA_LIGASE_II"/>
    <property type="match status" value="1"/>
</dbReference>
<comment type="caution">
    <text evidence="12">The sequence shown here is derived from an EMBL/GenBank/DDBJ whole genome shotgun (WGS) entry which is preliminary data.</text>
</comment>
<organism evidence="12 13">
    <name type="scientific">Aphidius gifuensis</name>
    <name type="common">Parasitoid wasp</name>
    <dbReference type="NCBI Taxonomy" id="684658"/>
    <lineage>
        <taxon>Eukaryota</taxon>
        <taxon>Metazoa</taxon>
        <taxon>Ecdysozoa</taxon>
        <taxon>Arthropoda</taxon>
        <taxon>Hexapoda</taxon>
        <taxon>Insecta</taxon>
        <taxon>Pterygota</taxon>
        <taxon>Neoptera</taxon>
        <taxon>Endopterygota</taxon>
        <taxon>Hymenoptera</taxon>
        <taxon>Apocrita</taxon>
        <taxon>Ichneumonoidea</taxon>
        <taxon>Braconidae</taxon>
        <taxon>Aphidiinae</taxon>
        <taxon>Aphidius</taxon>
    </lineage>
</organism>
<dbReference type="CDD" id="cd04322">
    <property type="entry name" value="LysRS_N"/>
    <property type="match status" value="1"/>
</dbReference>
<dbReference type="EC" id="6.1.1.6" evidence="2"/>
<evidence type="ECO:0000256" key="4">
    <source>
        <dbReference type="ARBA" id="ARBA00022598"/>
    </source>
</evidence>
<keyword evidence="6" id="KW-0067">ATP-binding</keyword>
<dbReference type="SUPFAM" id="SSF55681">
    <property type="entry name" value="Class II aaRS and biotin synthetases"/>
    <property type="match status" value="1"/>
</dbReference>
<feature type="domain" description="Aminoacyl-transfer RNA synthetases class-II family profile" evidence="11">
    <location>
        <begin position="241"/>
        <end position="554"/>
    </location>
</feature>
<keyword evidence="13" id="KW-1185">Reference proteome</keyword>
<comment type="catalytic activity">
    <reaction evidence="10">
        <text>tRNA(Lys) + L-lysine + ATP = L-lysyl-tRNA(Lys) + AMP + diphosphate</text>
        <dbReference type="Rhea" id="RHEA:20792"/>
        <dbReference type="Rhea" id="RHEA-COMP:9696"/>
        <dbReference type="Rhea" id="RHEA-COMP:9697"/>
        <dbReference type="ChEBI" id="CHEBI:30616"/>
        <dbReference type="ChEBI" id="CHEBI:32551"/>
        <dbReference type="ChEBI" id="CHEBI:33019"/>
        <dbReference type="ChEBI" id="CHEBI:78442"/>
        <dbReference type="ChEBI" id="CHEBI:78529"/>
        <dbReference type="ChEBI" id="CHEBI:456215"/>
        <dbReference type="EC" id="6.1.1.6"/>
    </reaction>
</comment>
<dbReference type="InterPro" id="IPR012340">
    <property type="entry name" value="NA-bd_OB-fold"/>
</dbReference>
<dbReference type="InterPro" id="IPR045864">
    <property type="entry name" value="aa-tRNA-synth_II/BPL/LPL"/>
</dbReference>
<sequence length="558" mass="64513">MLRVVTRDLGRSVNPVLTKNCLITNNQQLCHFLVSKFSFHNGFKRQYQQKQEQKIIELSTPVIKSKNEYFEKRCDIIKKLIEEKEDPYPHKFHVSMSLTDFINKYNSQVKEEEILENEIQNIAGRIISLEKTDVNSFVYEVYSEGLNIKVKIQENLYKDIESFKKDTDKICCGDVIGIVGVPTKFKTGQLSIVPQKIILLSPCLQQLPVANAELSKKETRYNQRYLDLILNNKSRKRFFDRAKIISFVRKYLDEMKFLEIETPVMNAYPSENKDTTFKSYHDDLNIDIFMRMSSDLHHKALIGEGIERVYEIGRKFINKKNNETHHSEFTTCEFYMAYADYNDLMSITENMLSEMVKKITGSCKFQYNPDGPESESIEIDFTPPFKKIPLIKTLEDKLNVKLPSANELNTIESNKFLDDLCIKHNVECQSPRTTARLLDKLVGKFIENSCINPTFIIDHPEIMSPLAKGHRFEKGLTERFDIFIMGHKIGHGYSVLTNPYLNNSKCINDEDLCTTFELGLPPLAGLIIGIDRLAMILTNSNDIKDVILFPSIKPNFLN</sequence>
<dbReference type="InterPro" id="IPR044136">
    <property type="entry name" value="Lys-tRNA-ligase_II_N"/>
</dbReference>
<name>A0A835CU97_APHGI</name>
<evidence type="ECO:0000256" key="2">
    <source>
        <dbReference type="ARBA" id="ARBA00013166"/>
    </source>
</evidence>
<evidence type="ECO:0000256" key="6">
    <source>
        <dbReference type="ARBA" id="ARBA00022840"/>
    </source>
</evidence>
<evidence type="ECO:0000313" key="12">
    <source>
        <dbReference type="EMBL" id="KAF7994113.1"/>
    </source>
</evidence>
<dbReference type="GO" id="GO:0005829">
    <property type="term" value="C:cytosol"/>
    <property type="evidence" value="ECO:0007669"/>
    <property type="project" value="TreeGrafter"/>
</dbReference>
<evidence type="ECO:0000256" key="3">
    <source>
        <dbReference type="ARBA" id="ARBA00015745"/>
    </source>
</evidence>
<evidence type="ECO:0000313" key="13">
    <source>
        <dbReference type="Proteomes" id="UP000639338"/>
    </source>
</evidence>
<evidence type="ECO:0000256" key="5">
    <source>
        <dbReference type="ARBA" id="ARBA00022741"/>
    </source>
</evidence>
<dbReference type="Proteomes" id="UP000639338">
    <property type="component" value="Unassembled WGS sequence"/>
</dbReference>
<dbReference type="GO" id="GO:0005524">
    <property type="term" value="F:ATP binding"/>
    <property type="evidence" value="ECO:0007669"/>
    <property type="project" value="UniProtKB-KW"/>
</dbReference>
<evidence type="ECO:0000256" key="10">
    <source>
        <dbReference type="ARBA" id="ARBA00048573"/>
    </source>
</evidence>
<dbReference type="AlphaFoldDB" id="A0A835CU97"/>
<dbReference type="EMBL" id="JACMRX010000003">
    <property type="protein sequence ID" value="KAF7994113.1"/>
    <property type="molecule type" value="Genomic_DNA"/>
</dbReference>
<keyword evidence="7" id="KW-0648">Protein biosynthesis</keyword>
<proteinExistence type="inferred from homology"/>
<evidence type="ECO:0000256" key="9">
    <source>
        <dbReference type="ARBA" id="ARBA00030563"/>
    </source>
</evidence>
<reference evidence="12 13" key="1">
    <citation type="submission" date="2020-08" db="EMBL/GenBank/DDBJ databases">
        <title>Aphidius gifuensis genome sequencing and assembly.</title>
        <authorList>
            <person name="Du Z."/>
        </authorList>
    </citation>
    <scope>NUCLEOTIDE SEQUENCE [LARGE SCALE GENOMIC DNA]</scope>
    <source>
        <strain evidence="12">YNYX2018</strain>
        <tissue evidence="12">Adults</tissue>
    </source>
</reference>
<keyword evidence="8" id="KW-0030">Aminoacyl-tRNA synthetase</keyword>
<dbReference type="GO" id="GO:0006430">
    <property type="term" value="P:lysyl-tRNA aminoacylation"/>
    <property type="evidence" value="ECO:0007669"/>
    <property type="project" value="InterPro"/>
</dbReference>
<keyword evidence="5" id="KW-0547">Nucleotide-binding</keyword>
<protein>
    <recommendedName>
        <fullName evidence="3">Lysine--tRNA ligase</fullName>
        <ecNumber evidence="2">6.1.1.6</ecNumber>
    </recommendedName>
    <alternativeName>
        <fullName evidence="9">Lysyl-tRNA synthetase</fullName>
    </alternativeName>
</protein>
<evidence type="ECO:0000256" key="8">
    <source>
        <dbReference type="ARBA" id="ARBA00023146"/>
    </source>
</evidence>
<dbReference type="GO" id="GO:0005739">
    <property type="term" value="C:mitochondrion"/>
    <property type="evidence" value="ECO:0007669"/>
    <property type="project" value="TreeGrafter"/>
</dbReference>
<dbReference type="Gene3D" id="2.40.50.140">
    <property type="entry name" value="Nucleic acid-binding proteins"/>
    <property type="match status" value="1"/>
</dbReference>
<dbReference type="InterPro" id="IPR006195">
    <property type="entry name" value="aa-tRNA-synth_II"/>
</dbReference>
<dbReference type="FunFam" id="2.40.50.140:FF:000050">
    <property type="entry name" value="Lysine--tRNA ligase"/>
    <property type="match status" value="1"/>
</dbReference>
<dbReference type="PANTHER" id="PTHR42918">
    <property type="entry name" value="LYSYL-TRNA SYNTHETASE"/>
    <property type="match status" value="1"/>
</dbReference>
<evidence type="ECO:0000256" key="7">
    <source>
        <dbReference type="ARBA" id="ARBA00022917"/>
    </source>
</evidence>
<gene>
    <name evidence="12" type="ORF">HCN44_011382</name>
</gene>
<evidence type="ECO:0000256" key="1">
    <source>
        <dbReference type="ARBA" id="ARBA00008226"/>
    </source>
</evidence>
<dbReference type="InterPro" id="IPR004364">
    <property type="entry name" value="Aa-tRNA-synt_II"/>
</dbReference>
<dbReference type="OrthoDB" id="21243at2759"/>
<dbReference type="Pfam" id="PF00152">
    <property type="entry name" value="tRNA-synt_2"/>
    <property type="match status" value="1"/>
</dbReference>